<dbReference type="InterPro" id="IPR014229">
    <property type="entry name" value="Spore_YtfJ"/>
</dbReference>
<dbReference type="Proteomes" id="UP000623678">
    <property type="component" value="Unassembled WGS sequence"/>
</dbReference>
<reference evidence="2" key="1">
    <citation type="submission" date="2020-08" db="EMBL/GenBank/DDBJ databases">
        <title>Genome public.</title>
        <authorList>
            <person name="Liu C."/>
            <person name="Sun Q."/>
        </authorList>
    </citation>
    <scope>NUCLEOTIDE SEQUENCE</scope>
    <source>
        <strain evidence="2">NSJ-64</strain>
    </source>
</reference>
<dbReference type="Pfam" id="PF09579">
    <property type="entry name" value="Spore_YtfJ"/>
    <property type="match status" value="1"/>
</dbReference>
<dbReference type="NCBIfam" id="TIGR02874">
    <property type="entry name" value="spore_ytfJ"/>
    <property type="match status" value="1"/>
</dbReference>
<proteinExistence type="predicted"/>
<dbReference type="PANTHER" id="PTHR39162:SF1">
    <property type="entry name" value="SPORULATION PROTEIN YTFJ"/>
    <property type="match status" value="1"/>
</dbReference>
<accession>A0A926IHB1</accession>
<sequence length="148" mass="15256">MSEGTHPINGLMDSSLQNLRSLVDADTIIGEAITTPDGTVIIPVSKVSFGFASGGSDLPTSSSNGLFGGGAGGGVSVQPLAFLVIKDGKVDLLQINDSKTTADRIVTMMPDMVDKVSGLFSKGKSDKKQDGSKEEAPDIGTTEINIDL</sequence>
<feature type="region of interest" description="Disordered" evidence="1">
    <location>
        <begin position="120"/>
        <end position="148"/>
    </location>
</feature>
<dbReference type="EMBL" id="JACRTD010000006">
    <property type="protein sequence ID" value="MBC8585734.1"/>
    <property type="molecule type" value="Genomic_DNA"/>
</dbReference>
<organism evidence="2 3">
    <name type="scientific">Youxingia wuxianensis</name>
    <dbReference type="NCBI Taxonomy" id="2763678"/>
    <lineage>
        <taxon>Bacteria</taxon>
        <taxon>Bacillati</taxon>
        <taxon>Bacillota</taxon>
        <taxon>Clostridia</taxon>
        <taxon>Eubacteriales</taxon>
        <taxon>Oscillospiraceae</taxon>
        <taxon>Youxingia</taxon>
    </lineage>
</organism>
<feature type="compositionally biased region" description="Basic and acidic residues" evidence="1">
    <location>
        <begin position="123"/>
        <end position="136"/>
    </location>
</feature>
<keyword evidence="3" id="KW-1185">Reference proteome</keyword>
<evidence type="ECO:0000313" key="3">
    <source>
        <dbReference type="Proteomes" id="UP000623678"/>
    </source>
</evidence>
<protein>
    <submittedName>
        <fullName evidence="2">GerW family sporulation protein</fullName>
    </submittedName>
</protein>
<dbReference type="RefSeq" id="WP_262395451.1">
    <property type="nucleotide sequence ID" value="NZ_JACRTD010000006.1"/>
</dbReference>
<evidence type="ECO:0000256" key="1">
    <source>
        <dbReference type="SAM" id="MobiDB-lite"/>
    </source>
</evidence>
<name>A0A926IHB1_9FIRM</name>
<dbReference type="AlphaFoldDB" id="A0A926IHB1"/>
<dbReference type="PIRSF" id="PIRSF021377">
    <property type="entry name" value="YtfJ"/>
    <property type="match status" value="1"/>
</dbReference>
<evidence type="ECO:0000313" key="2">
    <source>
        <dbReference type="EMBL" id="MBC8585734.1"/>
    </source>
</evidence>
<dbReference type="PANTHER" id="PTHR39162">
    <property type="entry name" value="GLL3345 PROTEIN"/>
    <property type="match status" value="1"/>
</dbReference>
<gene>
    <name evidence="2" type="primary">ytfJ</name>
    <name evidence="2" type="ORF">H8705_09070</name>
</gene>
<comment type="caution">
    <text evidence="2">The sequence shown here is derived from an EMBL/GenBank/DDBJ whole genome shotgun (WGS) entry which is preliminary data.</text>
</comment>